<reference evidence="1" key="1">
    <citation type="submission" date="2024-03" db="EMBL/GenBank/DDBJ databases">
        <title>Whole genome sequecning of epiphytes from Marcgravia umbellata leaves.</title>
        <authorList>
            <person name="Kumar G."/>
            <person name="Savka M.A."/>
        </authorList>
    </citation>
    <scope>NUCLEOTIDE SEQUENCE</scope>
    <source>
        <strain evidence="1">RIT_BL5</strain>
    </source>
</reference>
<evidence type="ECO:0000313" key="2">
    <source>
        <dbReference type="Proteomes" id="UP001380953"/>
    </source>
</evidence>
<protein>
    <submittedName>
        <fullName evidence="1">Helix-turn-helix domain-containing protein</fullName>
    </submittedName>
</protein>
<comment type="caution">
    <text evidence="1">The sequence shown here is derived from an EMBL/GenBank/DDBJ whole genome shotgun (WGS) entry which is preliminary data.</text>
</comment>
<accession>A0ACC6PHD3</accession>
<gene>
    <name evidence="1" type="ORF">WKI47_20940</name>
</gene>
<evidence type="ECO:0000313" key="1">
    <source>
        <dbReference type="EMBL" id="MEJ8306379.1"/>
    </source>
</evidence>
<dbReference type="EMBL" id="JBBKAR010000053">
    <property type="protein sequence ID" value="MEJ8306379.1"/>
    <property type="molecule type" value="Genomic_DNA"/>
</dbReference>
<sequence length="125" mass="14078">MTPEHILDPDERVNCQALGGVLALIGDKWTIMIVGELSDGPVRFNELKRRIGGITQRMLTLALRRLEQEGLVSRTVLPTVPPGVDYELTEYGKTLIEPLTALGDWAGKHHARRRNEEWHAARSEE</sequence>
<name>A0ACC6PHD3_9BACL</name>
<keyword evidence="2" id="KW-1185">Reference proteome</keyword>
<proteinExistence type="predicted"/>
<dbReference type="Proteomes" id="UP001380953">
    <property type="component" value="Unassembled WGS sequence"/>
</dbReference>
<organism evidence="1 2">
    <name type="scientific">Saccharibacillus sacchari</name>
    <dbReference type="NCBI Taxonomy" id="456493"/>
    <lineage>
        <taxon>Bacteria</taxon>
        <taxon>Bacillati</taxon>
        <taxon>Bacillota</taxon>
        <taxon>Bacilli</taxon>
        <taxon>Bacillales</taxon>
        <taxon>Paenibacillaceae</taxon>
        <taxon>Saccharibacillus</taxon>
    </lineage>
</organism>